<sequence length="86" mass="8896">METQSYSEQVAGEVRAAIGRAGLTQSAVSTKTGISGATLSRKLSGKVAFDVEELNAIAEALGLVTYELMPRTKPAAQRAEALAVAS</sequence>
<dbReference type="PROSITE" id="PS50943">
    <property type="entry name" value="HTH_CROC1"/>
    <property type="match status" value="1"/>
</dbReference>
<dbReference type="Proteomes" id="UP001318300">
    <property type="component" value="Unassembled WGS sequence"/>
</dbReference>
<dbReference type="EMBL" id="JAAOYO010000004">
    <property type="protein sequence ID" value="NII42261.1"/>
    <property type="molecule type" value="Genomic_DNA"/>
</dbReference>
<dbReference type="Pfam" id="PF13560">
    <property type="entry name" value="HTH_31"/>
    <property type="match status" value="1"/>
</dbReference>
<dbReference type="Gene3D" id="1.10.260.40">
    <property type="entry name" value="lambda repressor-like DNA-binding domains"/>
    <property type="match status" value="1"/>
</dbReference>
<organism evidence="2 3">
    <name type="scientific">Curtobacterium salicis</name>
    <dbReference type="NCBI Taxonomy" id="1779862"/>
    <lineage>
        <taxon>Bacteria</taxon>
        <taxon>Bacillati</taxon>
        <taxon>Actinomycetota</taxon>
        <taxon>Actinomycetes</taxon>
        <taxon>Micrococcales</taxon>
        <taxon>Microbacteriaceae</taxon>
        <taxon>Curtobacterium</taxon>
    </lineage>
</organism>
<dbReference type="RefSeq" id="WP_166781239.1">
    <property type="nucleotide sequence ID" value="NZ_JAAOYO010000004.1"/>
</dbReference>
<dbReference type="CDD" id="cd00093">
    <property type="entry name" value="HTH_XRE"/>
    <property type="match status" value="1"/>
</dbReference>
<dbReference type="SUPFAM" id="SSF47413">
    <property type="entry name" value="lambda repressor-like DNA-binding domains"/>
    <property type="match status" value="1"/>
</dbReference>
<gene>
    <name evidence="2" type="ORF">E9228_002919</name>
</gene>
<dbReference type="InterPro" id="IPR010982">
    <property type="entry name" value="Lambda_DNA-bd_dom_sf"/>
</dbReference>
<comment type="caution">
    <text evidence="2">The sequence shown here is derived from an EMBL/GenBank/DDBJ whole genome shotgun (WGS) entry which is preliminary data.</text>
</comment>
<dbReference type="SMART" id="SM00530">
    <property type="entry name" value="HTH_XRE"/>
    <property type="match status" value="1"/>
</dbReference>
<feature type="domain" description="HTH cro/C1-type" evidence="1">
    <location>
        <begin position="14"/>
        <end position="68"/>
    </location>
</feature>
<proteinExistence type="predicted"/>
<evidence type="ECO:0000259" key="1">
    <source>
        <dbReference type="PROSITE" id="PS50943"/>
    </source>
</evidence>
<dbReference type="InterPro" id="IPR001387">
    <property type="entry name" value="Cro/C1-type_HTH"/>
</dbReference>
<name>A0ABX0TCS5_9MICO</name>
<protein>
    <submittedName>
        <fullName evidence="2">Transcriptional regulator with XRE-family HTH domain</fullName>
    </submittedName>
</protein>
<evidence type="ECO:0000313" key="2">
    <source>
        <dbReference type="EMBL" id="NII42261.1"/>
    </source>
</evidence>
<reference evidence="2 3" key="1">
    <citation type="submission" date="2020-03" db="EMBL/GenBank/DDBJ databases">
        <title>Above-ground endophytic microbial communities from plants in different locations in the United States.</title>
        <authorList>
            <person name="Frank C."/>
        </authorList>
    </citation>
    <scope>NUCLEOTIDE SEQUENCE [LARGE SCALE GENOMIC DNA]</scope>
    <source>
        <strain evidence="2 3">WW7</strain>
    </source>
</reference>
<evidence type="ECO:0000313" key="3">
    <source>
        <dbReference type="Proteomes" id="UP001318300"/>
    </source>
</evidence>
<keyword evidence="3" id="KW-1185">Reference proteome</keyword>
<accession>A0ABX0TCS5</accession>